<dbReference type="EMBL" id="CP042239">
    <property type="protein sequence ID" value="QDX25733.1"/>
    <property type="molecule type" value="Genomic_DNA"/>
</dbReference>
<keyword evidence="2" id="KW-1185">Reference proteome</keyword>
<dbReference type="Proteomes" id="UP000318055">
    <property type="component" value="Chromosome"/>
</dbReference>
<dbReference type="NCBIfam" id="TIGR04141">
    <property type="entry name" value="TIGR04141 family sporadically distributed protein"/>
    <property type="match status" value="1"/>
</dbReference>
<evidence type="ECO:0000313" key="2">
    <source>
        <dbReference type="Proteomes" id="UP000318055"/>
    </source>
</evidence>
<proteinExistence type="predicted"/>
<protein>
    <recommendedName>
        <fullName evidence="3">Sporadically distributed protein, TIGR04141 family</fullName>
    </recommendedName>
</protein>
<gene>
    <name evidence="1" type="ORF">FPZ54_06675</name>
</gene>
<organism evidence="1 2">
    <name type="scientific">Sphingomonas suaedae</name>
    <dbReference type="NCBI Taxonomy" id="2599297"/>
    <lineage>
        <taxon>Bacteria</taxon>
        <taxon>Pseudomonadati</taxon>
        <taxon>Pseudomonadota</taxon>
        <taxon>Alphaproteobacteria</taxon>
        <taxon>Sphingomonadales</taxon>
        <taxon>Sphingomonadaceae</taxon>
        <taxon>Sphingomonas</taxon>
    </lineage>
</organism>
<evidence type="ECO:0008006" key="3">
    <source>
        <dbReference type="Google" id="ProtNLM"/>
    </source>
</evidence>
<dbReference type="RefSeq" id="WP_145845913.1">
    <property type="nucleotide sequence ID" value="NZ_CP042239.1"/>
</dbReference>
<dbReference type="Pfam" id="PF19614">
    <property type="entry name" value="DUF6119"/>
    <property type="match status" value="1"/>
</dbReference>
<evidence type="ECO:0000313" key="1">
    <source>
        <dbReference type="EMBL" id="QDX25733.1"/>
    </source>
</evidence>
<name>A0A518RE65_9SPHN</name>
<dbReference type="OrthoDB" id="6401683at2"/>
<dbReference type="InterPro" id="IPR026487">
    <property type="entry name" value="CHP04141"/>
</dbReference>
<sequence>MAKQTHTLFLAKPDIDDFDRLLTEKARDRVGRDGTQILDIADFADGARLYVFAGDFFTPTWVLELRRHFPFGGNIASCSACALLMFRTEGRIFISTYAHGWMLVEESNIEGDFGLRVAINLLNDKKLKRLERANLGDALRGVSLSPFQRDFTSFGLDDALDLVRKISGTTRDEATADSVTGAKSLKITGEFSIPDLPELAVDALTAFGAEAYKDTSFSVIDFVSPVMDRRLIGRLDDQACQSIKDEAGEFELGLPTTNDSDSVGYKFHGPGHPGTHPELLLSNYIEALGDELATLTPKMLREHKIGSIHQDAMRNQKWSIRQSLIGSIVVDNSRFAINEGEWYQVDQLFKNGIEERFQQTCHHWEHGAFPMIKTYDAKGRTGTLESEESYNRRLANHLGVCLLDRQLVDIPDIQRSNFEVCDLLDVPGKRFLHVKKSSRRSSVLSHFFKQGSNSAQQLKRFPAAWDGLLAMVQGLYGDGIRQQLADTIADDRRWIVEFLILDTPRADGSFNIPFFSKITLRNEAISLLAQEYDVRLSFMNI</sequence>
<reference evidence="1 2" key="1">
    <citation type="submission" date="2019-07" db="EMBL/GenBank/DDBJ databases">
        <title>Sphingomonas alkalisoli sp. nov., isolated from rhizosphere soil of Suaedae salsa.</title>
        <authorList>
            <person name="Zhang H."/>
            <person name="Xu L."/>
            <person name="Zhang J.-X."/>
            <person name="Sun J.-Q."/>
        </authorList>
    </citation>
    <scope>NUCLEOTIDE SEQUENCE [LARGE SCALE GENOMIC DNA]</scope>
    <source>
        <strain evidence="1 2">XS-10</strain>
    </source>
</reference>
<dbReference type="AlphaFoldDB" id="A0A518RE65"/>
<accession>A0A518RE65</accession>
<dbReference type="KEGG" id="ssua:FPZ54_06675"/>